<feature type="signal peptide" evidence="1">
    <location>
        <begin position="1"/>
        <end position="23"/>
    </location>
</feature>
<protein>
    <submittedName>
        <fullName evidence="2">Histidine phosphatase family protein</fullName>
    </submittedName>
</protein>
<reference evidence="2 3" key="1">
    <citation type="submission" date="2020-08" db="EMBL/GenBank/DDBJ databases">
        <title>Adhaeribacter dokdonensis sp. nov., isolated from the rhizosphere of Elymus tsukushiensis, a plant native to the Dokdo Islands, Republic of Korea.</title>
        <authorList>
            <person name="Ghim S.Y."/>
        </authorList>
    </citation>
    <scope>NUCLEOTIDE SEQUENCE [LARGE SCALE GENOMIC DNA]</scope>
    <source>
        <strain evidence="2 3">KUDC8001</strain>
    </source>
</reference>
<dbReference type="EMBL" id="CP055153">
    <property type="protein sequence ID" value="QMU27810.1"/>
    <property type="molecule type" value="Genomic_DNA"/>
</dbReference>
<dbReference type="AlphaFoldDB" id="A0A7L7L4V4"/>
<proteinExistence type="predicted"/>
<dbReference type="Pfam" id="PF00300">
    <property type="entry name" value="His_Phos_1"/>
    <property type="match status" value="1"/>
</dbReference>
<keyword evidence="1" id="KW-0732">Signal</keyword>
<dbReference type="Gene3D" id="3.40.50.1240">
    <property type="entry name" value="Phosphoglycerate mutase-like"/>
    <property type="match status" value="1"/>
</dbReference>
<evidence type="ECO:0000256" key="1">
    <source>
        <dbReference type="SAM" id="SignalP"/>
    </source>
</evidence>
<accession>A0A7L7L4V4</accession>
<feature type="chain" id="PRO_5029655319" evidence="1">
    <location>
        <begin position="24"/>
        <end position="184"/>
    </location>
</feature>
<dbReference type="Proteomes" id="UP000514509">
    <property type="component" value="Chromosome"/>
</dbReference>
<dbReference type="InterPro" id="IPR029033">
    <property type="entry name" value="His_PPase_superfam"/>
</dbReference>
<dbReference type="KEGG" id="add:HUW48_07015"/>
<sequence length="184" mass="20320">MKKIILITAAILASLLTFYFFSAAETNEVAQGNKSKVTVVYLVRHAEKDTANPDEKDPDLTPNGYARAKALQRYLQNTPIDVFLATPYKRTRLTLEPTAAGREISTYQAHGYKALQQLIKQKYAGKTILVAGHSNTLLDIIETLGALPPVTTIADSKYDYIFKVTLRPGKKPKVETATYGTPTT</sequence>
<evidence type="ECO:0000313" key="3">
    <source>
        <dbReference type="Proteomes" id="UP000514509"/>
    </source>
</evidence>
<organism evidence="2 3">
    <name type="scientific">Adhaeribacter radiodurans</name>
    <dbReference type="NCBI Taxonomy" id="2745197"/>
    <lineage>
        <taxon>Bacteria</taxon>
        <taxon>Pseudomonadati</taxon>
        <taxon>Bacteroidota</taxon>
        <taxon>Cytophagia</taxon>
        <taxon>Cytophagales</taxon>
        <taxon>Hymenobacteraceae</taxon>
        <taxon>Adhaeribacter</taxon>
    </lineage>
</organism>
<dbReference type="RefSeq" id="WP_182415002.1">
    <property type="nucleotide sequence ID" value="NZ_CP055153.1"/>
</dbReference>
<evidence type="ECO:0000313" key="2">
    <source>
        <dbReference type="EMBL" id="QMU27810.1"/>
    </source>
</evidence>
<dbReference type="CDD" id="cd07040">
    <property type="entry name" value="HP"/>
    <property type="match status" value="1"/>
</dbReference>
<dbReference type="SUPFAM" id="SSF53254">
    <property type="entry name" value="Phosphoglycerate mutase-like"/>
    <property type="match status" value="1"/>
</dbReference>
<dbReference type="InterPro" id="IPR013078">
    <property type="entry name" value="His_Pase_superF_clade-1"/>
</dbReference>
<dbReference type="SMART" id="SM00855">
    <property type="entry name" value="PGAM"/>
    <property type="match status" value="1"/>
</dbReference>
<name>A0A7L7L4V4_9BACT</name>
<gene>
    <name evidence="2" type="ORF">HUW48_07015</name>
</gene>
<keyword evidence="3" id="KW-1185">Reference proteome</keyword>